<reference evidence="2" key="1">
    <citation type="submission" date="2017-03" db="EMBL/GenBank/DDBJ databases">
        <title>The mitochondrial genome of the carnivorous plant Utricularia reniformis (Lentibulariaceae): structure, comparative analysis and evolutionary landmarks.</title>
        <authorList>
            <person name="Silva S.R."/>
            <person name="Alvarenga D.O."/>
            <person name="Michael T.P."/>
            <person name="Miranda V.F.O."/>
            <person name="Varani A.M."/>
        </authorList>
    </citation>
    <scope>NUCLEOTIDE SEQUENCE</scope>
</reference>
<evidence type="ECO:0000256" key="1">
    <source>
        <dbReference type="SAM" id="Phobius"/>
    </source>
</evidence>
<sequence length="45" mass="4941">MCVLGLKGKKPTTSLILIYFDSSTCGSPWILQALTLLRKLEGGMR</sequence>
<feature type="transmembrane region" description="Helical" evidence="1">
    <location>
        <begin position="16"/>
        <end position="37"/>
    </location>
</feature>
<keyword evidence="1" id="KW-1133">Transmembrane helix</keyword>
<evidence type="ECO:0000313" key="2">
    <source>
        <dbReference type="EMBL" id="ART31909.1"/>
    </source>
</evidence>
<proteinExistence type="predicted"/>
<keyword evidence="1" id="KW-0812">Transmembrane</keyword>
<protein>
    <submittedName>
        <fullName evidence="2">Uncharacterized protein</fullName>
    </submittedName>
</protein>
<keyword evidence="1" id="KW-0472">Membrane</keyword>
<name>A0A1Y0B3J8_9LAMI</name>
<dbReference type="AlphaFoldDB" id="A0A1Y0B3J8"/>
<accession>A0A1Y0B3J8</accession>
<geneLocation type="mitochondrion" evidence="2"/>
<dbReference type="EMBL" id="KY774314">
    <property type="protein sequence ID" value="ART31909.1"/>
    <property type="molecule type" value="Genomic_DNA"/>
</dbReference>
<keyword evidence="2" id="KW-0496">Mitochondrion</keyword>
<gene>
    <name evidence="2" type="ORF">AEK19_MT1731</name>
</gene>
<organism evidence="2">
    <name type="scientific">Utricularia reniformis</name>
    <dbReference type="NCBI Taxonomy" id="192314"/>
    <lineage>
        <taxon>Eukaryota</taxon>
        <taxon>Viridiplantae</taxon>
        <taxon>Streptophyta</taxon>
        <taxon>Embryophyta</taxon>
        <taxon>Tracheophyta</taxon>
        <taxon>Spermatophyta</taxon>
        <taxon>Magnoliopsida</taxon>
        <taxon>eudicotyledons</taxon>
        <taxon>Gunneridae</taxon>
        <taxon>Pentapetalae</taxon>
        <taxon>asterids</taxon>
        <taxon>lamiids</taxon>
        <taxon>Lamiales</taxon>
        <taxon>Lentibulariaceae</taxon>
        <taxon>Utricularia</taxon>
    </lineage>
</organism>